<dbReference type="EMBL" id="MAMP01000001">
    <property type="protein sequence ID" value="OES46653.1"/>
    <property type="molecule type" value="Genomic_DNA"/>
</dbReference>
<evidence type="ECO:0000313" key="2">
    <source>
        <dbReference type="EMBL" id="OES46653.1"/>
    </source>
</evidence>
<sequence length="61" mass="6994">MEKKRKKAFYVFLYWTCSSDYARGCIFDEPGEAVINKFIIAGIVVLVIFFSVIGTALYFTL</sequence>
<keyword evidence="3" id="KW-1185">Reference proteome</keyword>
<dbReference type="RefSeq" id="WP_069936816.1">
    <property type="nucleotide sequence ID" value="NZ_MAMP01000001.1"/>
</dbReference>
<feature type="transmembrane region" description="Helical" evidence="1">
    <location>
        <begin position="38"/>
        <end position="59"/>
    </location>
</feature>
<comment type="caution">
    <text evidence="2">The sequence shown here is derived from an EMBL/GenBank/DDBJ whole genome shotgun (WGS) entry which is preliminary data.</text>
</comment>
<keyword evidence="1" id="KW-0812">Transmembrane</keyword>
<name>A0A1E7DU93_9BACI</name>
<dbReference type="Proteomes" id="UP000095658">
    <property type="component" value="Unassembled WGS sequence"/>
</dbReference>
<accession>A0A1E7DU93</accession>
<proteinExistence type="predicted"/>
<protein>
    <submittedName>
        <fullName evidence="2">Uncharacterized protein</fullName>
    </submittedName>
</protein>
<reference evidence="2 3" key="1">
    <citation type="submission" date="2016-06" db="EMBL/GenBank/DDBJ databases">
        <title>Domibacillus iocasae genome sequencing.</title>
        <authorList>
            <person name="Verma A."/>
            <person name="Pal Y."/>
            <person name="Ojha A.K."/>
            <person name="Krishnamurthi S."/>
        </authorList>
    </citation>
    <scope>NUCLEOTIDE SEQUENCE [LARGE SCALE GENOMIC DNA]</scope>
    <source>
        <strain evidence="2 3">DSM 29979</strain>
    </source>
</reference>
<keyword evidence="1" id="KW-1133">Transmembrane helix</keyword>
<evidence type="ECO:0000256" key="1">
    <source>
        <dbReference type="SAM" id="Phobius"/>
    </source>
</evidence>
<evidence type="ECO:0000313" key="3">
    <source>
        <dbReference type="Proteomes" id="UP000095658"/>
    </source>
</evidence>
<dbReference type="AlphaFoldDB" id="A0A1E7DU93"/>
<organism evidence="2 3">
    <name type="scientific">Domibacillus iocasae</name>
    <dbReference type="NCBI Taxonomy" id="1714016"/>
    <lineage>
        <taxon>Bacteria</taxon>
        <taxon>Bacillati</taxon>
        <taxon>Bacillota</taxon>
        <taxon>Bacilli</taxon>
        <taxon>Bacillales</taxon>
        <taxon>Bacillaceae</taxon>
        <taxon>Domibacillus</taxon>
    </lineage>
</organism>
<keyword evidence="1" id="KW-0472">Membrane</keyword>
<gene>
    <name evidence="2" type="ORF">BA724_00930</name>
</gene>